<sequence>MKWQIPPHGEMYKLVATRKHKGDISLIVLYNGQRREYSWKNVPNLKDKGLKDYLLSMNEGITKGIYDVALLDEELGPLF</sequence>
<organism evidence="1 2">
    <name type="scientific">Oceanobacillus profundus</name>
    <dbReference type="NCBI Taxonomy" id="372463"/>
    <lineage>
        <taxon>Bacteria</taxon>
        <taxon>Bacillati</taxon>
        <taxon>Bacillota</taxon>
        <taxon>Bacilli</taxon>
        <taxon>Bacillales</taxon>
        <taxon>Bacillaceae</taxon>
        <taxon>Oceanobacillus</taxon>
    </lineage>
</organism>
<dbReference type="EMBL" id="QWEH01000006">
    <property type="protein sequence ID" value="RHW32353.1"/>
    <property type="molecule type" value="Genomic_DNA"/>
</dbReference>
<name>A0A417YHR3_9BACI</name>
<keyword evidence="2" id="KW-1185">Reference proteome</keyword>
<dbReference type="AlphaFoldDB" id="A0A417YHR3"/>
<reference evidence="1 2" key="1">
    <citation type="journal article" date="2007" name="Int. J. Syst. Evol. Microbiol.">
        <title>Oceanobacillus profundus sp. nov., isolated from a deep-sea sediment core.</title>
        <authorList>
            <person name="Kim Y.G."/>
            <person name="Choi D.H."/>
            <person name="Hyun S."/>
            <person name="Cho B.C."/>
        </authorList>
    </citation>
    <scope>NUCLEOTIDE SEQUENCE [LARGE SCALE GENOMIC DNA]</scope>
    <source>
        <strain evidence="1 2">DSM 18246</strain>
    </source>
</reference>
<dbReference type="OrthoDB" id="2972853at2"/>
<evidence type="ECO:0000313" key="2">
    <source>
        <dbReference type="Proteomes" id="UP000285456"/>
    </source>
</evidence>
<proteinExistence type="predicted"/>
<gene>
    <name evidence="1" type="ORF">D1B32_11385</name>
</gene>
<protein>
    <submittedName>
        <fullName evidence="1">Uncharacterized protein</fullName>
    </submittedName>
</protein>
<comment type="caution">
    <text evidence="1">The sequence shown here is derived from an EMBL/GenBank/DDBJ whole genome shotgun (WGS) entry which is preliminary data.</text>
</comment>
<dbReference type="Proteomes" id="UP000285456">
    <property type="component" value="Unassembled WGS sequence"/>
</dbReference>
<evidence type="ECO:0000313" key="1">
    <source>
        <dbReference type="EMBL" id="RHW32353.1"/>
    </source>
</evidence>
<accession>A0A417YHR3</accession>
<dbReference type="RefSeq" id="WP_118889387.1">
    <property type="nucleotide sequence ID" value="NZ_PHUT01000006.1"/>
</dbReference>